<dbReference type="InterPro" id="IPR021109">
    <property type="entry name" value="Peptidase_aspartic_dom_sf"/>
</dbReference>
<dbReference type="InterPro" id="IPR051592">
    <property type="entry name" value="HERV-K_Pro_peptidase_A2"/>
</dbReference>
<dbReference type="PANTHER" id="PTHR19422">
    <property type="entry name" value="GAG RETROVIRAL POLYPROTEIN"/>
    <property type="match status" value="1"/>
</dbReference>
<accession>A0A091J2G1</accession>
<dbReference type="PROSITE" id="PS00141">
    <property type="entry name" value="ASP_PROTEASE"/>
    <property type="match status" value="1"/>
</dbReference>
<dbReference type="InterPro" id="IPR001995">
    <property type="entry name" value="Peptidase_A2_cat"/>
</dbReference>
<keyword evidence="2" id="KW-0064">Aspartyl protease</keyword>
<dbReference type="Pfam" id="PF00692">
    <property type="entry name" value="dUTPase"/>
    <property type="match status" value="1"/>
</dbReference>
<dbReference type="STRING" id="9244.A0A091J2G1"/>
<sequence>GSLGLDLATAVDCTLIDQRPQKIPTGVWGPILVNNKPVGALLIGRSSSIMAGLNVLVGLIDADYIGEISIMVNTLFPPLHIPAQSRIAQLIPLPQSTPALPDKPERGDRGFGSTGISALLTIDLATRPRKNVTLQWNSETVHLFALLDTGADVSIVA</sequence>
<dbReference type="SUPFAM" id="SSF51283">
    <property type="entry name" value="dUTPase-like"/>
    <property type="match status" value="1"/>
</dbReference>
<dbReference type="Proteomes" id="UP000054308">
    <property type="component" value="Unassembled WGS sequence"/>
</dbReference>
<dbReference type="Gene3D" id="2.70.40.10">
    <property type="match status" value="1"/>
</dbReference>
<name>A0A091J2G1_CALAN</name>
<evidence type="ECO:0000259" key="4">
    <source>
        <dbReference type="PROSITE" id="PS50175"/>
    </source>
</evidence>
<organism evidence="5 6">
    <name type="scientific">Calypte anna</name>
    <name type="common">Anna's hummingbird</name>
    <name type="synonym">Archilochus anna</name>
    <dbReference type="NCBI Taxonomy" id="9244"/>
    <lineage>
        <taxon>Eukaryota</taxon>
        <taxon>Metazoa</taxon>
        <taxon>Chordata</taxon>
        <taxon>Craniata</taxon>
        <taxon>Vertebrata</taxon>
        <taxon>Euteleostomi</taxon>
        <taxon>Archelosauria</taxon>
        <taxon>Archosauria</taxon>
        <taxon>Dinosauria</taxon>
        <taxon>Saurischia</taxon>
        <taxon>Theropoda</taxon>
        <taxon>Coelurosauria</taxon>
        <taxon>Aves</taxon>
        <taxon>Neognathae</taxon>
        <taxon>Neoaves</taxon>
        <taxon>Strisores</taxon>
        <taxon>Apodiformes</taxon>
        <taxon>Trochilidae</taxon>
        <taxon>Calypte</taxon>
    </lineage>
</organism>
<evidence type="ECO:0000313" key="6">
    <source>
        <dbReference type="Proteomes" id="UP000054308"/>
    </source>
</evidence>
<evidence type="ECO:0000256" key="2">
    <source>
        <dbReference type="ARBA" id="ARBA00022750"/>
    </source>
</evidence>
<protein>
    <recommendedName>
        <fullName evidence="4">Peptidase A2 domain-containing protein</fullName>
    </recommendedName>
</protein>
<dbReference type="AlphaFoldDB" id="A0A091J2G1"/>
<feature type="non-terminal residue" evidence="5">
    <location>
        <position position="157"/>
    </location>
</feature>
<gene>
    <name evidence="5" type="ORF">N300_12676</name>
</gene>
<keyword evidence="3" id="KW-0378">Hydrolase</keyword>
<dbReference type="PANTHER" id="PTHR19422:SF123">
    <property type="entry name" value="RT1 CLASS I, LOCUS CE15"/>
    <property type="match status" value="1"/>
</dbReference>
<dbReference type="GO" id="GO:0006508">
    <property type="term" value="P:proteolysis"/>
    <property type="evidence" value="ECO:0007669"/>
    <property type="project" value="UniProtKB-KW"/>
</dbReference>
<evidence type="ECO:0000256" key="3">
    <source>
        <dbReference type="ARBA" id="ARBA00022801"/>
    </source>
</evidence>
<dbReference type="InterPro" id="IPR036157">
    <property type="entry name" value="dUTPase-like_sf"/>
</dbReference>
<proteinExistence type="predicted"/>
<dbReference type="InterPro" id="IPR001969">
    <property type="entry name" value="Aspartic_peptidase_AS"/>
</dbReference>
<keyword evidence="6" id="KW-1185">Reference proteome</keyword>
<dbReference type="PROSITE" id="PS50175">
    <property type="entry name" value="ASP_PROT_RETROV"/>
    <property type="match status" value="1"/>
</dbReference>
<dbReference type="EMBL" id="KL218498">
    <property type="protein sequence ID" value="KFP05986.1"/>
    <property type="molecule type" value="Genomic_DNA"/>
</dbReference>
<dbReference type="InterPro" id="IPR029054">
    <property type="entry name" value="dUTPase-like"/>
</dbReference>
<feature type="non-terminal residue" evidence="5">
    <location>
        <position position="1"/>
    </location>
</feature>
<reference evidence="5 6" key="1">
    <citation type="submission" date="2014-04" db="EMBL/GenBank/DDBJ databases">
        <title>Genome evolution of avian class.</title>
        <authorList>
            <person name="Zhang G."/>
            <person name="Li C."/>
        </authorList>
    </citation>
    <scope>NUCLEOTIDE SEQUENCE [LARGE SCALE GENOMIC DNA]</scope>
    <source>
        <strain evidence="5">BGI_N300</strain>
    </source>
</reference>
<dbReference type="GO" id="GO:0004190">
    <property type="term" value="F:aspartic-type endopeptidase activity"/>
    <property type="evidence" value="ECO:0007669"/>
    <property type="project" value="UniProtKB-KW"/>
</dbReference>
<keyword evidence="1" id="KW-0645">Protease</keyword>
<dbReference type="Gene3D" id="2.40.70.10">
    <property type="entry name" value="Acid Proteases"/>
    <property type="match status" value="1"/>
</dbReference>
<evidence type="ECO:0000256" key="1">
    <source>
        <dbReference type="ARBA" id="ARBA00022670"/>
    </source>
</evidence>
<feature type="domain" description="Peptidase A2" evidence="4">
    <location>
        <begin position="143"/>
        <end position="157"/>
    </location>
</feature>
<evidence type="ECO:0000313" key="5">
    <source>
        <dbReference type="EMBL" id="KFP05986.1"/>
    </source>
</evidence>